<organism evidence="1 2">
    <name type="scientific">Microlunatus sagamiharensis</name>
    <dbReference type="NCBI Taxonomy" id="546874"/>
    <lineage>
        <taxon>Bacteria</taxon>
        <taxon>Bacillati</taxon>
        <taxon>Actinomycetota</taxon>
        <taxon>Actinomycetes</taxon>
        <taxon>Propionibacteriales</taxon>
        <taxon>Propionibacteriaceae</taxon>
        <taxon>Microlunatus</taxon>
    </lineage>
</organism>
<name>A0A1H2M4P7_9ACTN</name>
<dbReference type="AlphaFoldDB" id="A0A1H2M4P7"/>
<proteinExistence type="predicted"/>
<dbReference type="Proteomes" id="UP000198825">
    <property type="component" value="Chromosome I"/>
</dbReference>
<dbReference type="OrthoDB" id="4285727at2"/>
<dbReference type="EMBL" id="LT629799">
    <property type="protein sequence ID" value="SDU87975.1"/>
    <property type="molecule type" value="Genomic_DNA"/>
</dbReference>
<sequence length="321" mass="35769">MSFAHVGPFWTSVCPICLDPRLLTREHVPQKALGGIEMTTTCKRCNTEFGSRFEVELQDWFDPIPFRRSATRNGKTRTIKPRAGKAPREPNRILELHGLMGAIGEQAGLARTFELDVQRLVATKRLRDAVEQRVVQRAMAESAAYFTLGAVHSVTNLVLRLLLLNRPAAVIINKAWPDSGGLPPLSDDRKAWVTLNRYSVRDLGKAERASSNVFMSRSVEALRVLYRSGAFQDLDERRGMDYHRRRPQSVAHSSPRRKAVEVSSGSMSIAVFGAALEPEADADAVHAIVVDAMEQLRIAMRTIRLLVPKAIRAEGTTYIVS</sequence>
<protein>
    <submittedName>
        <fullName evidence="1">Uncharacterized protein</fullName>
    </submittedName>
</protein>
<gene>
    <name evidence="1" type="ORF">SAMN04488544_1364</name>
</gene>
<keyword evidence="2" id="KW-1185">Reference proteome</keyword>
<evidence type="ECO:0000313" key="1">
    <source>
        <dbReference type="EMBL" id="SDU87975.1"/>
    </source>
</evidence>
<dbReference type="RefSeq" id="WP_091073791.1">
    <property type="nucleotide sequence ID" value="NZ_LT629799.1"/>
</dbReference>
<reference evidence="2" key="1">
    <citation type="submission" date="2016-10" db="EMBL/GenBank/DDBJ databases">
        <authorList>
            <person name="Varghese N."/>
            <person name="Submissions S."/>
        </authorList>
    </citation>
    <scope>NUCLEOTIDE SEQUENCE [LARGE SCALE GENOMIC DNA]</scope>
    <source>
        <strain evidence="2">DSM 21743</strain>
    </source>
</reference>
<evidence type="ECO:0000313" key="2">
    <source>
        <dbReference type="Proteomes" id="UP000198825"/>
    </source>
</evidence>
<accession>A0A1H2M4P7</accession>